<dbReference type="EMBL" id="JAVFCB010000007">
    <property type="protein sequence ID" value="MDQ4214851.1"/>
    <property type="molecule type" value="Genomic_DNA"/>
</dbReference>
<evidence type="ECO:0000259" key="1">
    <source>
        <dbReference type="Pfam" id="PF01402"/>
    </source>
</evidence>
<sequence length="84" mass="9118">MKLTRTQISLSDDDRRVLDAVSRRTGSSMSALIREAIHSTYGDVGDPERLRGLIDASFGTIAREVSGEELVDGLRSGRRLSGLA</sequence>
<feature type="domain" description="Ribbon-helix-helix protein CopG" evidence="1">
    <location>
        <begin position="5"/>
        <end position="38"/>
    </location>
</feature>
<name>A0ABU0XIC0_9MICO</name>
<dbReference type="RefSeq" id="WP_308489790.1">
    <property type="nucleotide sequence ID" value="NZ_JAVFCB010000007.1"/>
</dbReference>
<keyword evidence="3" id="KW-1185">Reference proteome</keyword>
<dbReference type="Proteomes" id="UP001230289">
    <property type="component" value="Unassembled WGS sequence"/>
</dbReference>
<proteinExistence type="predicted"/>
<protein>
    <submittedName>
        <fullName evidence="2">Ribbon-helix-helix protein, CopG family</fullName>
    </submittedName>
</protein>
<evidence type="ECO:0000313" key="3">
    <source>
        <dbReference type="Proteomes" id="UP001230289"/>
    </source>
</evidence>
<accession>A0ABU0XIC0</accession>
<gene>
    <name evidence="2" type="ORF">RBR11_13095</name>
</gene>
<dbReference type="Pfam" id="PF01402">
    <property type="entry name" value="RHH_1"/>
    <property type="match status" value="1"/>
</dbReference>
<comment type="caution">
    <text evidence="2">The sequence shown here is derived from an EMBL/GenBank/DDBJ whole genome shotgun (WGS) entry which is preliminary data.</text>
</comment>
<evidence type="ECO:0000313" key="2">
    <source>
        <dbReference type="EMBL" id="MDQ4214851.1"/>
    </source>
</evidence>
<organism evidence="2 3">
    <name type="scientific">Microbacterium capsulatum</name>
    <dbReference type="NCBI Taxonomy" id="3041921"/>
    <lineage>
        <taxon>Bacteria</taxon>
        <taxon>Bacillati</taxon>
        <taxon>Actinomycetota</taxon>
        <taxon>Actinomycetes</taxon>
        <taxon>Micrococcales</taxon>
        <taxon>Microbacteriaceae</taxon>
        <taxon>Microbacterium</taxon>
    </lineage>
</organism>
<dbReference type="InterPro" id="IPR013321">
    <property type="entry name" value="Arc_rbn_hlx_hlx"/>
</dbReference>
<dbReference type="InterPro" id="IPR002145">
    <property type="entry name" value="CopG"/>
</dbReference>
<dbReference type="Gene3D" id="1.10.1220.10">
    <property type="entry name" value="Met repressor-like"/>
    <property type="match status" value="1"/>
</dbReference>
<reference evidence="2 3" key="1">
    <citation type="submission" date="2023-08" db="EMBL/GenBank/DDBJ databases">
        <title>Microbacterium sp. nov., isolated from a waste landfill.</title>
        <authorList>
            <person name="Wen W."/>
        </authorList>
    </citation>
    <scope>NUCLEOTIDE SEQUENCE [LARGE SCALE GENOMIC DNA]</scope>
    <source>
        <strain evidence="2 3">ASV81</strain>
    </source>
</reference>